<dbReference type="RefSeq" id="WP_171563742.1">
    <property type="nucleotide sequence ID" value="NZ_JABFCS010000002.1"/>
</dbReference>
<dbReference type="EMBL" id="JABFCS010000002">
    <property type="protein sequence ID" value="NNU45439.1"/>
    <property type="molecule type" value="Genomic_DNA"/>
</dbReference>
<feature type="region of interest" description="Disordered" evidence="1">
    <location>
        <begin position="38"/>
        <end position="86"/>
    </location>
</feature>
<dbReference type="SUPFAM" id="SSF48695">
    <property type="entry name" value="Multiheme cytochromes"/>
    <property type="match status" value="1"/>
</dbReference>
<accession>A0A849KTY9</accession>
<comment type="caution">
    <text evidence="4">The sequence shown here is derived from an EMBL/GenBank/DDBJ whole genome shotgun (WGS) entry which is preliminary data.</text>
</comment>
<dbReference type="NCBIfam" id="TIGR04257">
    <property type="entry name" value="nanowire_3heme"/>
    <property type="match status" value="1"/>
</dbReference>
<feature type="chain" id="PRO_5032308144" description="Cytochrome c7-like domain-containing protein" evidence="2">
    <location>
        <begin position="34"/>
        <end position="199"/>
    </location>
</feature>
<evidence type="ECO:0000313" key="4">
    <source>
        <dbReference type="EMBL" id="NNU45439.1"/>
    </source>
</evidence>
<name>A0A849KTY9_9BURK</name>
<sequence>MPEHRRPRPPLLARSAFAAAATALAVLFGAALAQEQQPADLFGSMPEPPTEAPPPAPVIDPASPAAGALQPPAEAFNGLPPDGRGKPDWVRALREGLIQPRAGVGSSGAMQLLDHDVLMKNTAQMPYVRFSHGVHTQWLACANCHDALFVPRAGANPTNMTRIFQGESCGTCHGTVAFTAMFTCERCHSVPQPGQKPWW</sequence>
<organism evidence="4 5">
    <name type="scientific">Ramlibacter montanisoli</name>
    <dbReference type="NCBI Taxonomy" id="2732512"/>
    <lineage>
        <taxon>Bacteria</taxon>
        <taxon>Pseudomonadati</taxon>
        <taxon>Pseudomonadota</taxon>
        <taxon>Betaproteobacteria</taxon>
        <taxon>Burkholderiales</taxon>
        <taxon>Comamonadaceae</taxon>
        <taxon>Ramlibacter</taxon>
    </lineage>
</organism>
<evidence type="ECO:0000256" key="1">
    <source>
        <dbReference type="SAM" id="MobiDB-lite"/>
    </source>
</evidence>
<protein>
    <recommendedName>
        <fullName evidence="3">Cytochrome c7-like domain-containing protein</fullName>
    </recommendedName>
</protein>
<dbReference type="Gene3D" id="3.90.10.10">
    <property type="entry name" value="Cytochrome C3"/>
    <property type="match status" value="1"/>
</dbReference>
<keyword evidence="2" id="KW-0732">Signal</keyword>
<evidence type="ECO:0000313" key="5">
    <source>
        <dbReference type="Proteomes" id="UP000552954"/>
    </source>
</evidence>
<reference evidence="4 5" key="2">
    <citation type="submission" date="2020-06" db="EMBL/GenBank/DDBJ databases">
        <title>Ramlibacter rhizophilus sp. nov., isolated from rhizosphere soil of national flower Mugunghwa from South Korea.</title>
        <authorList>
            <person name="Zheng-Fei Y."/>
            <person name="Huan T."/>
        </authorList>
    </citation>
    <scope>NUCLEOTIDE SEQUENCE [LARGE SCALE GENOMIC DNA]</scope>
    <source>
        <strain evidence="4 5">B156</strain>
    </source>
</reference>
<dbReference type="PANTHER" id="PTHR39425:SF1">
    <property type="entry name" value="CYTOCHROME C7-LIKE DOMAIN-CONTAINING PROTEIN"/>
    <property type="match status" value="1"/>
</dbReference>
<dbReference type="PANTHER" id="PTHR39425">
    <property type="entry name" value="LIPOPROTEIN CYTOCHROME C"/>
    <property type="match status" value="1"/>
</dbReference>
<evidence type="ECO:0000259" key="3">
    <source>
        <dbReference type="Pfam" id="PF14522"/>
    </source>
</evidence>
<dbReference type="AlphaFoldDB" id="A0A849KTY9"/>
<feature type="compositionally biased region" description="Pro residues" evidence="1">
    <location>
        <begin position="46"/>
        <end position="58"/>
    </location>
</feature>
<gene>
    <name evidence="4" type="ORF">HK415_23190</name>
</gene>
<dbReference type="InterPro" id="IPR026352">
    <property type="entry name" value="Nanowire_3heme"/>
</dbReference>
<dbReference type="Pfam" id="PF14522">
    <property type="entry name" value="Cytochrome_C7"/>
    <property type="match status" value="1"/>
</dbReference>
<proteinExistence type="predicted"/>
<feature type="signal peptide" evidence="2">
    <location>
        <begin position="1"/>
        <end position="33"/>
    </location>
</feature>
<keyword evidence="5" id="KW-1185">Reference proteome</keyword>
<feature type="domain" description="Cytochrome c7-like" evidence="3">
    <location>
        <begin position="128"/>
        <end position="189"/>
    </location>
</feature>
<reference evidence="4 5" key="1">
    <citation type="submission" date="2020-05" db="EMBL/GenBank/DDBJ databases">
        <authorList>
            <person name="Khan S.A."/>
            <person name="Jeon C.O."/>
            <person name="Chun B.H."/>
        </authorList>
    </citation>
    <scope>NUCLEOTIDE SEQUENCE [LARGE SCALE GENOMIC DNA]</scope>
    <source>
        <strain evidence="4 5">B156</strain>
    </source>
</reference>
<evidence type="ECO:0000256" key="2">
    <source>
        <dbReference type="SAM" id="SignalP"/>
    </source>
</evidence>
<dbReference type="Proteomes" id="UP000552954">
    <property type="component" value="Unassembled WGS sequence"/>
</dbReference>
<dbReference type="InterPro" id="IPR036280">
    <property type="entry name" value="Multihaem_cyt_sf"/>
</dbReference>
<dbReference type="InterPro" id="IPR029467">
    <property type="entry name" value="Cyt_c7-like"/>
</dbReference>